<sequence>MDQRTIRAELEEYLKRNGITINQFSETSGVNSGTLSSIINGNRPISMLQLDRITAGMGLTEGRFYDLYVDECFNLPVLNWRRLRPLIYRSAELDKIDCIERVVGMMMDNLSYATALFDTAEDLFKQGNRKAAALLYESVAESEKYQHSERLALCQYRLFSIALCDDQEINLRAAVQFESYVDRLDEVDQLDALKDLANTYNSLRRWDKVEQLAKDMEHKAKIQYKHRYEDTKKIEIIKEPTIPLFAYISYSHVLCSAVYDERKEYDKALQYVSLYSEFSWVKEESQEALQLVRKFKDWAEANSYLYRLMKGDIKVLPEYVTYISQREEEILPALFKILQAANWYQFNVDDILSHFTQEIVNYRDQLGNVGTYNPRVIEDRYTFFMAELAYYYLSKGKYEIGIKYILDGLESSAKINSESSIIRCVGLFEQFRHTASLEAQREYRNLIREVQSRNEKKNGFIVGYV</sequence>
<name>A0A3S1DKD4_9BACL</name>
<dbReference type="SUPFAM" id="SSF47413">
    <property type="entry name" value="lambda repressor-like DNA-binding domains"/>
    <property type="match status" value="1"/>
</dbReference>
<dbReference type="Gene3D" id="1.10.260.40">
    <property type="entry name" value="lambda repressor-like DNA-binding domains"/>
    <property type="match status" value="1"/>
</dbReference>
<gene>
    <name evidence="2" type="ORF">EJP82_20270</name>
</gene>
<evidence type="ECO:0000259" key="1">
    <source>
        <dbReference type="PROSITE" id="PS50943"/>
    </source>
</evidence>
<dbReference type="Proteomes" id="UP000279446">
    <property type="component" value="Unassembled WGS sequence"/>
</dbReference>
<dbReference type="InterPro" id="IPR001387">
    <property type="entry name" value="Cro/C1-type_HTH"/>
</dbReference>
<dbReference type="OrthoDB" id="2470416at2"/>
<dbReference type="AlphaFoldDB" id="A0A3S1DKD4"/>
<accession>A0A3S1DKD4</accession>
<evidence type="ECO:0000313" key="2">
    <source>
        <dbReference type="EMBL" id="RUT43296.1"/>
    </source>
</evidence>
<proteinExistence type="predicted"/>
<comment type="caution">
    <text evidence="2">The sequence shown here is derived from an EMBL/GenBank/DDBJ whole genome shotgun (WGS) entry which is preliminary data.</text>
</comment>
<dbReference type="CDD" id="cd00093">
    <property type="entry name" value="HTH_XRE"/>
    <property type="match status" value="1"/>
</dbReference>
<reference evidence="2 3" key="1">
    <citation type="submission" date="2018-12" db="EMBL/GenBank/DDBJ databases">
        <authorList>
            <person name="Sun L."/>
            <person name="Chen Z."/>
        </authorList>
    </citation>
    <scope>NUCLEOTIDE SEQUENCE [LARGE SCALE GENOMIC DNA]</scope>
    <source>
        <strain evidence="2 3">DSM 15890</strain>
    </source>
</reference>
<dbReference type="InterPro" id="IPR010982">
    <property type="entry name" value="Lambda_DNA-bd_dom_sf"/>
</dbReference>
<dbReference type="SMART" id="SM00530">
    <property type="entry name" value="HTH_XRE"/>
    <property type="match status" value="1"/>
</dbReference>
<protein>
    <submittedName>
        <fullName evidence="2">XRE family transcriptional regulator</fullName>
    </submittedName>
</protein>
<feature type="domain" description="HTH cro/C1-type" evidence="1">
    <location>
        <begin position="10"/>
        <end position="64"/>
    </location>
</feature>
<evidence type="ECO:0000313" key="3">
    <source>
        <dbReference type="Proteomes" id="UP000279446"/>
    </source>
</evidence>
<organism evidence="2 3">
    <name type="scientific">Paenibacillus anaericanus</name>
    <dbReference type="NCBI Taxonomy" id="170367"/>
    <lineage>
        <taxon>Bacteria</taxon>
        <taxon>Bacillati</taxon>
        <taxon>Bacillota</taxon>
        <taxon>Bacilli</taxon>
        <taxon>Bacillales</taxon>
        <taxon>Paenibacillaceae</taxon>
        <taxon>Paenibacillus</taxon>
    </lineage>
</organism>
<dbReference type="EMBL" id="RZNY01000020">
    <property type="protein sequence ID" value="RUT43296.1"/>
    <property type="molecule type" value="Genomic_DNA"/>
</dbReference>
<dbReference type="PROSITE" id="PS50943">
    <property type="entry name" value="HTH_CROC1"/>
    <property type="match status" value="1"/>
</dbReference>
<keyword evidence="3" id="KW-1185">Reference proteome</keyword>
<dbReference type="RefSeq" id="WP_127193878.1">
    <property type="nucleotide sequence ID" value="NZ_RZNY01000020.1"/>
</dbReference>
<dbReference type="GO" id="GO:0003677">
    <property type="term" value="F:DNA binding"/>
    <property type="evidence" value="ECO:0007669"/>
    <property type="project" value="InterPro"/>
</dbReference>